<dbReference type="RefSeq" id="WP_156191889.1">
    <property type="nucleotide sequence ID" value="NZ_CP046452.1"/>
</dbReference>
<accession>A0A6B8V8W0</accession>
<dbReference type="AlphaFoldDB" id="A0A6B8V8W0"/>
<evidence type="ECO:0000313" key="6">
    <source>
        <dbReference type="EMBL" id="QGU01492.1"/>
    </source>
</evidence>
<keyword evidence="7" id="KW-1185">Reference proteome</keyword>
<dbReference type="Gene3D" id="3.40.50.1820">
    <property type="entry name" value="alpha/beta hydrolase"/>
    <property type="match status" value="1"/>
</dbReference>
<keyword evidence="2" id="KW-0719">Serine esterase</keyword>
<proteinExistence type="inferred from homology"/>
<reference evidence="7" key="1">
    <citation type="submission" date="2019-11" db="EMBL/GenBank/DDBJ databases">
        <title>Complete genome sequence of Corynebacterium kalinowskii 1959, a novel Corynebacterium species isolated from soil of a small paddock in Vilsendorf, Germany.</title>
        <authorList>
            <person name="Schaffert L."/>
            <person name="Ruwe M."/>
            <person name="Milse J."/>
            <person name="Hanuschka K."/>
            <person name="Ortseifen V."/>
            <person name="Droste J."/>
            <person name="Brandt D."/>
            <person name="Schlueter L."/>
            <person name="Kutter Y."/>
            <person name="Vinke S."/>
            <person name="Viehoefer P."/>
            <person name="Jacob L."/>
            <person name="Luebke N.-C."/>
            <person name="Schulte-Berndt E."/>
            <person name="Hain C."/>
            <person name="Linder M."/>
            <person name="Schmidt P."/>
            <person name="Wollenschlaeger L."/>
            <person name="Luttermann T."/>
            <person name="Thieme E."/>
            <person name="Hassa J."/>
            <person name="Haak M."/>
            <person name="Wittchen M."/>
            <person name="Mentz A."/>
            <person name="Persicke M."/>
            <person name="Busche T."/>
            <person name="Ruckert C."/>
        </authorList>
    </citation>
    <scope>NUCLEOTIDE SEQUENCE [LARGE SCALE GENOMIC DNA]</scope>
    <source>
        <strain evidence="7">1959</strain>
    </source>
</reference>
<dbReference type="GO" id="GO:0052689">
    <property type="term" value="F:carboxylic ester hydrolase activity"/>
    <property type="evidence" value="ECO:0007669"/>
    <property type="project" value="UniProtKB-KW"/>
</dbReference>
<dbReference type="SMART" id="SM01110">
    <property type="entry name" value="Cutinase"/>
    <property type="match status" value="1"/>
</dbReference>
<evidence type="ECO:0000313" key="7">
    <source>
        <dbReference type="Proteomes" id="UP000427071"/>
    </source>
</evidence>
<feature type="chain" id="PRO_5025541958" evidence="5">
    <location>
        <begin position="30"/>
        <end position="294"/>
    </location>
</feature>
<evidence type="ECO:0000256" key="5">
    <source>
        <dbReference type="SAM" id="SignalP"/>
    </source>
</evidence>
<protein>
    <submittedName>
        <fullName evidence="6">Cutinase</fullName>
    </submittedName>
</protein>
<keyword evidence="5" id="KW-0732">Signal</keyword>
<evidence type="ECO:0000256" key="2">
    <source>
        <dbReference type="ARBA" id="ARBA00022487"/>
    </source>
</evidence>
<dbReference type="EMBL" id="CP046452">
    <property type="protein sequence ID" value="QGU01492.1"/>
    <property type="molecule type" value="Genomic_DNA"/>
</dbReference>
<feature type="signal peptide" evidence="5">
    <location>
        <begin position="1"/>
        <end position="29"/>
    </location>
</feature>
<dbReference type="Proteomes" id="UP000427071">
    <property type="component" value="Chromosome"/>
</dbReference>
<evidence type="ECO:0000256" key="3">
    <source>
        <dbReference type="ARBA" id="ARBA00022801"/>
    </source>
</evidence>
<evidence type="ECO:0000256" key="4">
    <source>
        <dbReference type="ARBA" id="ARBA00023157"/>
    </source>
</evidence>
<dbReference type="KEGG" id="ckw:CKALI_03045"/>
<sequence length="294" mass="31398">MTKLGKITKSLTVALAALASVVAAPTAVAQDRCPAVVVLAARGSGQNGGYEWQPTRYGASHWVSNGREGSTIRTFLNYAENVHQRDTGTSLFTNVQVVGIDERAYPANFPEQDFRQPTNVSEALGEFTDRVMPRAKAFLNSITVGRVGAEATVRAHDAATGCNSKYLLVGFSQGATVITDLEKKLAGEGRLAGALYMGSPYTSAADPHRVGSGLSGDGVLAKTPGNGSRIRSNDRRIEYCVQGDVWCDFNAVKVAKGEVENPWGHNQYFIGNTPFPGDRDFVAREFAGLIHSAG</sequence>
<gene>
    <name evidence="6" type="ORF">CKALI_03045</name>
</gene>
<dbReference type="PANTHER" id="PTHR33630">
    <property type="entry name" value="CUTINASE RV1984C-RELATED-RELATED"/>
    <property type="match status" value="1"/>
</dbReference>
<keyword evidence="4" id="KW-1015">Disulfide bond</keyword>
<dbReference type="PANTHER" id="PTHR33630:SF9">
    <property type="entry name" value="CUTINASE 4"/>
    <property type="match status" value="1"/>
</dbReference>
<keyword evidence="3" id="KW-0378">Hydrolase</keyword>
<organism evidence="6 7">
    <name type="scientific">Corynebacterium kalinowskii</name>
    <dbReference type="NCBI Taxonomy" id="2675216"/>
    <lineage>
        <taxon>Bacteria</taxon>
        <taxon>Bacillati</taxon>
        <taxon>Actinomycetota</taxon>
        <taxon>Actinomycetes</taxon>
        <taxon>Mycobacteriales</taxon>
        <taxon>Corynebacteriaceae</taxon>
        <taxon>Corynebacterium</taxon>
    </lineage>
</organism>
<evidence type="ECO:0000256" key="1">
    <source>
        <dbReference type="ARBA" id="ARBA00007534"/>
    </source>
</evidence>
<dbReference type="Pfam" id="PF01083">
    <property type="entry name" value="Cutinase"/>
    <property type="match status" value="1"/>
</dbReference>
<name>A0A6B8V8W0_9CORY</name>
<dbReference type="SUPFAM" id="SSF53474">
    <property type="entry name" value="alpha/beta-Hydrolases"/>
    <property type="match status" value="1"/>
</dbReference>
<comment type="similarity">
    <text evidence="1">Belongs to the cutinase family.</text>
</comment>
<dbReference type="InterPro" id="IPR029058">
    <property type="entry name" value="AB_hydrolase_fold"/>
</dbReference>
<dbReference type="InterPro" id="IPR000675">
    <property type="entry name" value="Cutinase/axe"/>
</dbReference>